<reference evidence="1" key="1">
    <citation type="submission" date="2021-06" db="EMBL/GenBank/DDBJ databases">
        <title>Parelaphostrongylus tenuis whole genome reference sequence.</title>
        <authorList>
            <person name="Garwood T.J."/>
            <person name="Larsen P.A."/>
            <person name="Fountain-Jones N.M."/>
            <person name="Garbe J.R."/>
            <person name="Macchietto M.G."/>
            <person name="Kania S.A."/>
            <person name="Gerhold R.W."/>
            <person name="Richards J.E."/>
            <person name="Wolf T.M."/>
        </authorList>
    </citation>
    <scope>NUCLEOTIDE SEQUENCE</scope>
    <source>
        <strain evidence="1">MNPRO001-30</strain>
        <tissue evidence="1">Meninges</tissue>
    </source>
</reference>
<comment type="caution">
    <text evidence="1">The sequence shown here is derived from an EMBL/GenBank/DDBJ whole genome shotgun (WGS) entry which is preliminary data.</text>
</comment>
<keyword evidence="2" id="KW-1185">Reference proteome</keyword>
<sequence>MMIYKGIQQSASGAEDLCGTVVTGDFEMGESRVRFRAAVGSLAYHSVSLENDNNTIRSFGFFATHRIVKEAEFVFGWGIPYPKQE</sequence>
<evidence type="ECO:0000313" key="2">
    <source>
        <dbReference type="Proteomes" id="UP001196413"/>
    </source>
</evidence>
<proteinExistence type="predicted"/>
<dbReference type="Proteomes" id="UP001196413">
    <property type="component" value="Unassembled WGS sequence"/>
</dbReference>
<protein>
    <submittedName>
        <fullName evidence="1">Uncharacterized protein</fullName>
    </submittedName>
</protein>
<dbReference type="AlphaFoldDB" id="A0AAD5MGU8"/>
<name>A0AAD5MGU8_PARTN</name>
<organism evidence="1 2">
    <name type="scientific">Parelaphostrongylus tenuis</name>
    <name type="common">Meningeal worm</name>
    <dbReference type="NCBI Taxonomy" id="148309"/>
    <lineage>
        <taxon>Eukaryota</taxon>
        <taxon>Metazoa</taxon>
        <taxon>Ecdysozoa</taxon>
        <taxon>Nematoda</taxon>
        <taxon>Chromadorea</taxon>
        <taxon>Rhabditida</taxon>
        <taxon>Rhabditina</taxon>
        <taxon>Rhabditomorpha</taxon>
        <taxon>Strongyloidea</taxon>
        <taxon>Metastrongylidae</taxon>
        <taxon>Parelaphostrongylus</taxon>
    </lineage>
</organism>
<gene>
    <name evidence="1" type="ORF">KIN20_002468</name>
</gene>
<dbReference type="EMBL" id="JAHQIW010000310">
    <property type="protein sequence ID" value="KAJ1347416.1"/>
    <property type="molecule type" value="Genomic_DNA"/>
</dbReference>
<accession>A0AAD5MGU8</accession>
<evidence type="ECO:0000313" key="1">
    <source>
        <dbReference type="EMBL" id="KAJ1347416.1"/>
    </source>
</evidence>